<dbReference type="InterPro" id="IPR029063">
    <property type="entry name" value="SAM-dependent_MTases_sf"/>
</dbReference>
<reference evidence="1" key="1">
    <citation type="submission" date="2023-07" db="EMBL/GenBank/DDBJ databases">
        <title>Genome content predicts the carbon catabolic preferences of heterotrophic bacteria.</title>
        <authorList>
            <person name="Gralka M."/>
        </authorList>
    </citation>
    <scope>NUCLEOTIDE SEQUENCE</scope>
    <source>
        <strain evidence="1">I3M17_2</strain>
    </source>
</reference>
<dbReference type="RefSeq" id="WP_303493279.1">
    <property type="nucleotide sequence ID" value="NZ_JAUOPB010000010.1"/>
</dbReference>
<gene>
    <name evidence="1" type="ORF">Q4521_14500</name>
</gene>
<dbReference type="SUPFAM" id="SSF53335">
    <property type="entry name" value="S-adenosyl-L-methionine-dependent methyltransferases"/>
    <property type="match status" value="1"/>
</dbReference>
<dbReference type="Gene3D" id="3.40.50.150">
    <property type="entry name" value="Vaccinia Virus protein VP39"/>
    <property type="match status" value="1"/>
</dbReference>
<dbReference type="GO" id="GO:0032259">
    <property type="term" value="P:methylation"/>
    <property type="evidence" value="ECO:0007669"/>
    <property type="project" value="UniProtKB-KW"/>
</dbReference>
<dbReference type="AlphaFoldDB" id="A0AAW7X7Y5"/>
<dbReference type="GO" id="GO:0008168">
    <property type="term" value="F:methyltransferase activity"/>
    <property type="evidence" value="ECO:0007669"/>
    <property type="project" value="UniProtKB-KW"/>
</dbReference>
<keyword evidence="1" id="KW-0808">Transferase</keyword>
<proteinExistence type="predicted"/>
<accession>A0AAW7X7Y5</accession>
<evidence type="ECO:0000313" key="1">
    <source>
        <dbReference type="EMBL" id="MDO6423689.1"/>
    </source>
</evidence>
<name>A0AAW7X7Y5_9GAMM</name>
<organism evidence="1 2">
    <name type="scientific">Saccharophagus degradans</name>
    <dbReference type="NCBI Taxonomy" id="86304"/>
    <lineage>
        <taxon>Bacteria</taxon>
        <taxon>Pseudomonadati</taxon>
        <taxon>Pseudomonadota</taxon>
        <taxon>Gammaproteobacteria</taxon>
        <taxon>Cellvibrionales</taxon>
        <taxon>Cellvibrionaceae</taxon>
        <taxon>Saccharophagus</taxon>
    </lineage>
</organism>
<dbReference type="EC" id="2.1.1.-" evidence="1"/>
<evidence type="ECO:0000313" key="2">
    <source>
        <dbReference type="Proteomes" id="UP001169760"/>
    </source>
</evidence>
<sequence>MKSAKALSEFIAHNSIKGFLAQDEAERLMDLAVQSAALGPVLEIGSYCGKSTIYLGEACKHSGNSLFAVDHHRGSEEHQLGEEYHDSELYDAQNKRMDSLPTFRRSVYLAGLESTVIPIVASSQQLAPLWAIPLGMVFVDGGHSEAAALFDCTEWAKHIVPGGILAVHDLFEHPEDGGQAPFNAFNAVLKTGQWELLPQVNSLGALRRK</sequence>
<comment type="caution">
    <text evidence="1">The sequence shown here is derived from an EMBL/GenBank/DDBJ whole genome shotgun (WGS) entry which is preliminary data.</text>
</comment>
<dbReference type="EMBL" id="JAUOPB010000010">
    <property type="protein sequence ID" value="MDO6423689.1"/>
    <property type="molecule type" value="Genomic_DNA"/>
</dbReference>
<dbReference type="Pfam" id="PF13578">
    <property type="entry name" value="Methyltransf_24"/>
    <property type="match status" value="1"/>
</dbReference>
<dbReference type="Proteomes" id="UP001169760">
    <property type="component" value="Unassembled WGS sequence"/>
</dbReference>
<keyword evidence="1" id="KW-0489">Methyltransferase</keyword>
<protein>
    <submittedName>
        <fullName evidence="1">Class I SAM-dependent methyltransferase</fullName>
        <ecNumber evidence="1">2.1.1.-</ecNumber>
    </submittedName>
</protein>